<feature type="transmembrane region" description="Helical" evidence="1">
    <location>
        <begin position="90"/>
        <end position="109"/>
    </location>
</feature>
<feature type="transmembrane region" description="Helical" evidence="1">
    <location>
        <begin position="61"/>
        <end position="83"/>
    </location>
</feature>
<dbReference type="AlphaFoldDB" id="A0A934NTD3"/>
<accession>A0A934NTD3</accession>
<keyword evidence="1" id="KW-0812">Transmembrane</keyword>
<feature type="transmembrane region" description="Helical" evidence="1">
    <location>
        <begin position="149"/>
        <end position="171"/>
    </location>
</feature>
<dbReference type="Proteomes" id="UP000655868">
    <property type="component" value="Unassembled WGS sequence"/>
</dbReference>
<sequence length="208" mass="21470">MQPANTRLGTRLLASIAVVAALFTVVIAATIPASDGPNGLDRATGSWVTALLDEHHSVATMLAACSDPVVLLTVLFLALAYCSYRKRWRAALLVIAGPSVATAANAWLLKPLFDRRTDDYLAYPSGHTVALVATITVLVLVARTGLQRAVILGGGAVALICAALGMIALGYHQLTDILGGIGAAASIVIIVATALDGPWLDTRCSDGA</sequence>
<gene>
    <name evidence="2" type="ORF">JGU71_18880</name>
</gene>
<feature type="transmembrane region" description="Helical" evidence="1">
    <location>
        <begin position="121"/>
        <end position="142"/>
    </location>
</feature>
<evidence type="ECO:0000313" key="2">
    <source>
        <dbReference type="EMBL" id="MBJ8340954.1"/>
    </source>
</evidence>
<reference evidence="2" key="1">
    <citation type="submission" date="2020-12" db="EMBL/GenBank/DDBJ databases">
        <title>Antrihabitans popcorni sp. nov. and Antrihabitans auranticaus sp. nov., isolated from a larva cave.</title>
        <authorList>
            <person name="Lee S.D."/>
            <person name="Kim I.S."/>
        </authorList>
    </citation>
    <scope>NUCLEOTIDE SEQUENCE</scope>
    <source>
        <strain evidence="2">YC3-6</strain>
    </source>
</reference>
<dbReference type="RefSeq" id="WP_199705838.1">
    <property type="nucleotide sequence ID" value="NZ_JAEMNV010000006.1"/>
</dbReference>
<keyword evidence="1" id="KW-1133">Transmembrane helix</keyword>
<evidence type="ECO:0000313" key="3">
    <source>
        <dbReference type="Proteomes" id="UP000655868"/>
    </source>
</evidence>
<proteinExistence type="predicted"/>
<dbReference type="Gene3D" id="1.20.144.10">
    <property type="entry name" value="Phosphatidic acid phosphatase type 2/haloperoxidase"/>
    <property type="match status" value="1"/>
</dbReference>
<protein>
    <recommendedName>
        <fullName evidence="4">Phosphatase PAP2 family protein</fullName>
    </recommendedName>
</protein>
<dbReference type="SUPFAM" id="SSF48317">
    <property type="entry name" value="Acid phosphatase/Vanadium-dependent haloperoxidase"/>
    <property type="match status" value="1"/>
</dbReference>
<name>A0A934NTD3_9NOCA</name>
<comment type="caution">
    <text evidence="2">The sequence shown here is derived from an EMBL/GenBank/DDBJ whole genome shotgun (WGS) entry which is preliminary data.</text>
</comment>
<feature type="transmembrane region" description="Helical" evidence="1">
    <location>
        <begin position="177"/>
        <end position="195"/>
    </location>
</feature>
<evidence type="ECO:0008006" key="4">
    <source>
        <dbReference type="Google" id="ProtNLM"/>
    </source>
</evidence>
<keyword evidence="3" id="KW-1185">Reference proteome</keyword>
<dbReference type="InterPro" id="IPR036938">
    <property type="entry name" value="PAP2/HPO_sf"/>
</dbReference>
<keyword evidence="1" id="KW-0472">Membrane</keyword>
<organism evidence="2 3">
    <name type="scientific">Antrihabitans stalagmiti</name>
    <dbReference type="NCBI Taxonomy" id="2799499"/>
    <lineage>
        <taxon>Bacteria</taxon>
        <taxon>Bacillati</taxon>
        <taxon>Actinomycetota</taxon>
        <taxon>Actinomycetes</taxon>
        <taxon>Mycobacteriales</taxon>
        <taxon>Nocardiaceae</taxon>
        <taxon>Antrihabitans</taxon>
    </lineage>
</organism>
<evidence type="ECO:0000256" key="1">
    <source>
        <dbReference type="SAM" id="Phobius"/>
    </source>
</evidence>
<dbReference type="EMBL" id="JAEMNV010000006">
    <property type="protein sequence ID" value="MBJ8340954.1"/>
    <property type="molecule type" value="Genomic_DNA"/>
</dbReference>